<dbReference type="EMBL" id="JADGJH010002103">
    <property type="protein sequence ID" value="KAJ3103467.1"/>
    <property type="molecule type" value="Genomic_DNA"/>
</dbReference>
<dbReference type="GO" id="GO:0016985">
    <property type="term" value="F:mannan endo-1,4-beta-mannosidase activity"/>
    <property type="evidence" value="ECO:0007669"/>
    <property type="project" value="UniProtKB-EC"/>
</dbReference>
<dbReference type="PANTHER" id="PTHR31451">
    <property type="match status" value="1"/>
</dbReference>
<evidence type="ECO:0000256" key="6">
    <source>
        <dbReference type="ARBA" id="ARBA00022729"/>
    </source>
</evidence>
<evidence type="ECO:0000256" key="5">
    <source>
        <dbReference type="ARBA" id="ARBA00022525"/>
    </source>
</evidence>
<organism evidence="10 11">
    <name type="scientific">Physocladia obscura</name>
    <dbReference type="NCBI Taxonomy" id="109957"/>
    <lineage>
        <taxon>Eukaryota</taxon>
        <taxon>Fungi</taxon>
        <taxon>Fungi incertae sedis</taxon>
        <taxon>Chytridiomycota</taxon>
        <taxon>Chytridiomycota incertae sedis</taxon>
        <taxon>Chytridiomycetes</taxon>
        <taxon>Chytridiales</taxon>
        <taxon>Chytriomycetaceae</taxon>
        <taxon>Physocladia</taxon>
    </lineage>
</organism>
<keyword evidence="6" id="KW-0732">Signal</keyword>
<dbReference type="GO" id="GO:0005576">
    <property type="term" value="C:extracellular region"/>
    <property type="evidence" value="ECO:0007669"/>
    <property type="project" value="UniProtKB-SubCell"/>
</dbReference>
<dbReference type="Pfam" id="PF26410">
    <property type="entry name" value="GH5_mannosidase"/>
    <property type="match status" value="1"/>
</dbReference>
<dbReference type="InterPro" id="IPR001547">
    <property type="entry name" value="Glyco_hydro_5"/>
</dbReference>
<dbReference type="AlphaFoldDB" id="A0AAD5XD50"/>
<reference evidence="10" key="1">
    <citation type="submission" date="2020-05" db="EMBL/GenBank/DDBJ databases">
        <title>Phylogenomic resolution of chytrid fungi.</title>
        <authorList>
            <person name="Stajich J.E."/>
            <person name="Amses K."/>
            <person name="Simmons R."/>
            <person name="Seto K."/>
            <person name="Myers J."/>
            <person name="Bonds A."/>
            <person name="Quandt C.A."/>
            <person name="Barry K."/>
            <person name="Liu P."/>
            <person name="Grigoriev I."/>
            <person name="Longcore J.E."/>
            <person name="James T.Y."/>
        </authorList>
    </citation>
    <scope>NUCLEOTIDE SEQUENCE</scope>
    <source>
        <strain evidence="10">JEL0513</strain>
    </source>
</reference>
<protein>
    <recommendedName>
        <fullName evidence="4">mannan endo-1,4-beta-mannosidase</fullName>
        <ecNumber evidence="4">3.2.1.78</ecNumber>
    </recommendedName>
</protein>
<evidence type="ECO:0000313" key="11">
    <source>
        <dbReference type="Proteomes" id="UP001211907"/>
    </source>
</evidence>
<comment type="catalytic activity">
    <reaction evidence="1">
        <text>Random hydrolysis of (1-&gt;4)-beta-D-mannosidic linkages in mannans, galactomannans and glucomannans.</text>
        <dbReference type="EC" id="3.2.1.78"/>
    </reaction>
</comment>
<comment type="subcellular location">
    <subcellularLocation>
        <location evidence="2">Secreted</location>
    </subcellularLocation>
</comment>
<keyword evidence="5" id="KW-0964">Secreted</keyword>
<evidence type="ECO:0000256" key="2">
    <source>
        <dbReference type="ARBA" id="ARBA00004613"/>
    </source>
</evidence>
<dbReference type="Gene3D" id="3.20.20.80">
    <property type="entry name" value="Glycosidases"/>
    <property type="match status" value="1"/>
</dbReference>
<dbReference type="SUPFAM" id="SSF51445">
    <property type="entry name" value="(Trans)glycosidases"/>
    <property type="match status" value="1"/>
</dbReference>
<keyword evidence="8" id="KW-0326">Glycosidase</keyword>
<evidence type="ECO:0000256" key="8">
    <source>
        <dbReference type="ARBA" id="ARBA00023295"/>
    </source>
</evidence>
<evidence type="ECO:0000256" key="7">
    <source>
        <dbReference type="ARBA" id="ARBA00022801"/>
    </source>
</evidence>
<keyword evidence="7" id="KW-0378">Hydrolase</keyword>
<comment type="similarity">
    <text evidence="3">Belongs to the glycosyl hydrolase 5 (cellulase A) family.</text>
</comment>
<accession>A0AAD5XD50</accession>
<dbReference type="PANTHER" id="PTHR31451:SF39">
    <property type="entry name" value="MANNAN ENDO-1,4-BETA-MANNOSIDASE 1"/>
    <property type="match status" value="1"/>
</dbReference>
<name>A0AAD5XD50_9FUNG</name>
<evidence type="ECO:0000256" key="1">
    <source>
        <dbReference type="ARBA" id="ARBA00001678"/>
    </source>
</evidence>
<proteinExistence type="inferred from homology"/>
<dbReference type="InterPro" id="IPR017853">
    <property type="entry name" value="GH"/>
</dbReference>
<dbReference type="Proteomes" id="UP001211907">
    <property type="component" value="Unassembled WGS sequence"/>
</dbReference>
<evidence type="ECO:0000313" key="10">
    <source>
        <dbReference type="EMBL" id="KAJ3103467.1"/>
    </source>
</evidence>
<dbReference type="InterPro" id="IPR045053">
    <property type="entry name" value="MAN-like"/>
</dbReference>
<evidence type="ECO:0000259" key="9">
    <source>
        <dbReference type="Pfam" id="PF26410"/>
    </source>
</evidence>
<feature type="domain" description="Glycoside hydrolase family 5" evidence="9">
    <location>
        <begin position="32"/>
        <end position="206"/>
    </location>
</feature>
<gene>
    <name evidence="10" type="ORF">HK100_004198</name>
</gene>
<evidence type="ECO:0000256" key="4">
    <source>
        <dbReference type="ARBA" id="ARBA00012706"/>
    </source>
</evidence>
<dbReference type="EC" id="3.2.1.78" evidence="4"/>
<comment type="caution">
    <text evidence="10">The sequence shown here is derived from an EMBL/GenBank/DDBJ whole genome shotgun (WGS) entry which is preliminary data.</text>
</comment>
<evidence type="ECO:0000256" key="3">
    <source>
        <dbReference type="ARBA" id="ARBA00005641"/>
    </source>
</evidence>
<keyword evidence="11" id="KW-1185">Reference proteome</keyword>
<sequence>MRSCAPRPKDLWSGVNSYFIHTLPESDQESLLSSLHAAGVSKIRIFITKFGKGGKNTTSVGANDLEEQTVGVYNDTILNQIDQLMYRMEKYNMKLLIAMHDYWVLVDEYFICDAYCQKYCKNPAVFYNTTQAAHDIDNRYKHIINHRNPYLKNRKYKDLDNVIYAVELQNEAQGEGIVNPYWWCDRATELRKHMRDSGVLISTGGGRTFVMSNSTINFNCKALDVIAIHSYDTNIQEVITNFNNAKYLKRAKQVVVFEEFGIQAGSGSLQAKWLDAVGQVSNTLNVNWMPWEVSSVSLPNDYEFNDSDTATWAALVKNNPHP</sequence>